<comment type="similarity">
    <text evidence="1">Belongs to the peptidase A1 family.</text>
</comment>
<evidence type="ECO:0000256" key="2">
    <source>
        <dbReference type="ARBA" id="ARBA00022670"/>
    </source>
</evidence>
<keyword evidence="3" id="KW-0064">Aspartyl protease</keyword>
<comment type="caution">
    <text evidence="9">The sequence shown here is derived from an EMBL/GenBank/DDBJ whole genome shotgun (WGS) entry which is preliminary data.</text>
</comment>
<dbReference type="GO" id="GO:0004190">
    <property type="term" value="F:aspartic-type endopeptidase activity"/>
    <property type="evidence" value="ECO:0007669"/>
    <property type="project" value="UniProtKB-KW"/>
</dbReference>
<dbReference type="GO" id="GO:0006508">
    <property type="term" value="P:proteolysis"/>
    <property type="evidence" value="ECO:0007669"/>
    <property type="project" value="UniProtKB-KW"/>
</dbReference>
<name>A0AAD4QMA1_9AGAM</name>
<evidence type="ECO:0000256" key="5">
    <source>
        <dbReference type="PIRSR" id="PIRSR601461-1"/>
    </source>
</evidence>
<dbReference type="EMBL" id="WTXG01000030">
    <property type="protein sequence ID" value="KAI0298087.1"/>
    <property type="molecule type" value="Genomic_DNA"/>
</dbReference>
<dbReference type="Gene3D" id="2.40.70.10">
    <property type="entry name" value="Acid Proteases"/>
    <property type="match status" value="2"/>
</dbReference>
<keyword evidence="2 9" id="KW-0645">Protease</keyword>
<dbReference type="Proteomes" id="UP001203297">
    <property type="component" value="Unassembled WGS sequence"/>
</dbReference>
<feature type="chain" id="PRO_5042267973" evidence="7">
    <location>
        <begin position="19"/>
        <end position="412"/>
    </location>
</feature>
<accession>A0AAD4QMA1</accession>
<dbReference type="FunFam" id="2.40.70.10:FF:000115">
    <property type="entry name" value="Lysosomal aspartic protease"/>
    <property type="match status" value="1"/>
</dbReference>
<feature type="domain" description="Peptidase A1" evidence="8">
    <location>
        <begin position="104"/>
        <end position="409"/>
    </location>
</feature>
<protein>
    <submittedName>
        <fullName evidence="9">Acid protease</fullName>
    </submittedName>
</protein>
<feature type="active site" evidence="5">
    <location>
        <position position="122"/>
    </location>
</feature>
<dbReference type="PANTHER" id="PTHR47966:SF51">
    <property type="entry name" value="BETA-SITE APP-CLEAVING ENZYME, ISOFORM A-RELATED"/>
    <property type="match status" value="1"/>
</dbReference>
<dbReference type="AlphaFoldDB" id="A0AAD4QMA1"/>
<keyword evidence="10" id="KW-1185">Reference proteome</keyword>
<organism evidence="9 10">
    <name type="scientific">Multifurca ochricompacta</name>
    <dbReference type="NCBI Taxonomy" id="376703"/>
    <lineage>
        <taxon>Eukaryota</taxon>
        <taxon>Fungi</taxon>
        <taxon>Dikarya</taxon>
        <taxon>Basidiomycota</taxon>
        <taxon>Agaricomycotina</taxon>
        <taxon>Agaricomycetes</taxon>
        <taxon>Russulales</taxon>
        <taxon>Russulaceae</taxon>
        <taxon>Multifurca</taxon>
    </lineage>
</organism>
<evidence type="ECO:0000256" key="7">
    <source>
        <dbReference type="SAM" id="SignalP"/>
    </source>
</evidence>
<dbReference type="InterPro" id="IPR021109">
    <property type="entry name" value="Peptidase_aspartic_dom_sf"/>
</dbReference>
<evidence type="ECO:0000256" key="3">
    <source>
        <dbReference type="ARBA" id="ARBA00022750"/>
    </source>
</evidence>
<dbReference type="InterPro" id="IPR033121">
    <property type="entry name" value="PEPTIDASE_A1"/>
</dbReference>
<evidence type="ECO:0000256" key="6">
    <source>
        <dbReference type="PIRSR" id="PIRSR601461-2"/>
    </source>
</evidence>
<evidence type="ECO:0000259" key="8">
    <source>
        <dbReference type="PROSITE" id="PS51767"/>
    </source>
</evidence>
<dbReference type="PROSITE" id="PS51767">
    <property type="entry name" value="PEPTIDASE_A1"/>
    <property type="match status" value="1"/>
</dbReference>
<feature type="active site" evidence="5">
    <location>
        <position position="301"/>
    </location>
</feature>
<keyword evidence="6" id="KW-1015">Disulfide bond</keyword>
<keyword evidence="4" id="KW-0378">Hydrolase</keyword>
<dbReference type="PRINTS" id="PR00792">
    <property type="entry name" value="PEPSIN"/>
</dbReference>
<keyword evidence="7" id="KW-0732">Signal</keyword>
<dbReference type="PANTHER" id="PTHR47966">
    <property type="entry name" value="BETA-SITE APP-CLEAVING ENZYME, ISOFORM A-RELATED"/>
    <property type="match status" value="1"/>
</dbReference>
<reference evidence="9" key="1">
    <citation type="journal article" date="2022" name="New Phytol.">
        <title>Evolutionary transition to the ectomycorrhizal habit in the genomes of a hyperdiverse lineage of mushroom-forming fungi.</title>
        <authorList>
            <person name="Looney B."/>
            <person name="Miyauchi S."/>
            <person name="Morin E."/>
            <person name="Drula E."/>
            <person name="Courty P.E."/>
            <person name="Kohler A."/>
            <person name="Kuo A."/>
            <person name="LaButti K."/>
            <person name="Pangilinan J."/>
            <person name="Lipzen A."/>
            <person name="Riley R."/>
            <person name="Andreopoulos W."/>
            <person name="He G."/>
            <person name="Johnson J."/>
            <person name="Nolan M."/>
            <person name="Tritt A."/>
            <person name="Barry K.W."/>
            <person name="Grigoriev I.V."/>
            <person name="Nagy L.G."/>
            <person name="Hibbett D."/>
            <person name="Henrissat B."/>
            <person name="Matheny P.B."/>
            <person name="Labbe J."/>
            <person name="Martin F.M."/>
        </authorList>
    </citation>
    <scope>NUCLEOTIDE SEQUENCE</scope>
    <source>
        <strain evidence="9">BPL690</strain>
    </source>
</reference>
<gene>
    <name evidence="9" type="ORF">B0F90DRAFT_1632889</name>
</gene>
<evidence type="ECO:0000256" key="4">
    <source>
        <dbReference type="ARBA" id="ARBA00022801"/>
    </source>
</evidence>
<evidence type="ECO:0000313" key="9">
    <source>
        <dbReference type="EMBL" id="KAI0298087.1"/>
    </source>
</evidence>
<dbReference type="Pfam" id="PF00026">
    <property type="entry name" value="Asp"/>
    <property type="match status" value="1"/>
</dbReference>
<dbReference type="SUPFAM" id="SSF50630">
    <property type="entry name" value="Acid proteases"/>
    <property type="match status" value="1"/>
</dbReference>
<proteinExistence type="inferred from homology"/>
<feature type="signal peptide" evidence="7">
    <location>
        <begin position="1"/>
        <end position="18"/>
    </location>
</feature>
<dbReference type="InterPro" id="IPR001461">
    <property type="entry name" value="Aspartic_peptidase_A1"/>
</dbReference>
<feature type="disulfide bond" evidence="6">
    <location>
        <begin position="135"/>
        <end position="139"/>
    </location>
</feature>
<evidence type="ECO:0000313" key="10">
    <source>
        <dbReference type="Proteomes" id="UP001203297"/>
    </source>
</evidence>
<sequence>MYFLAAFVLTALLLLVEAAPLGGSFPGLSISIAKRSGLCDADGIVDTTILHDQIQSVLAKIDRGFAAYLKNVGNRHPLAEFFAFERLDKRGSGDSLVDDNASLWYGEISVGTPLKTFTVDFDTGSSDLFLPGDQCDSTCSGHTIYDTRKSSTAKDLGKSFRLNYGDGSSVRGEQYRDTVSISGLTATGQTLGAATTYSNGFQSNQFPADGLLGMGFASISAYNAPPLFQSLVAQGQVDQQIFSFYLAEQDSELYIGGTNPKHYSGDFTYVPVTKEGYWQVDFGGVSVDGSQVKQGASSIVDTGTTLIIGDTNGIAALFAKIPGSRQIDNGLYAIPCNFNAKISVNFGGKDFNVDPKTFNLGPIDQSSNLCLAGAASSNSLGKNFWIFGDVFLRNVYTSFDVHNSRVGFATLV</sequence>
<evidence type="ECO:0000256" key="1">
    <source>
        <dbReference type="ARBA" id="ARBA00007447"/>
    </source>
</evidence>